<name>A0A9J6FZP1_HAELO</name>
<dbReference type="AlphaFoldDB" id="A0A9J6FZP1"/>
<sequence>MVEPYRFGYNLLDYEGNHQYRYENSDHQNTKTGTYGYRDVNGIFRHWTPTNQERPPRTRPTQSSTRLQSMFYQSERPATSSRLKIFGIRVSATPSDAALAPKVVLVLRRDREGRGARTGKGGVLPLKNRRISINSHLYSNSRSP</sequence>
<proteinExistence type="predicted"/>
<feature type="compositionally biased region" description="Polar residues" evidence="1">
    <location>
        <begin position="48"/>
        <end position="66"/>
    </location>
</feature>
<protein>
    <submittedName>
        <fullName evidence="2">Uncharacterized protein</fullName>
    </submittedName>
</protein>
<evidence type="ECO:0000313" key="2">
    <source>
        <dbReference type="EMBL" id="KAH9371622.1"/>
    </source>
</evidence>
<evidence type="ECO:0000256" key="1">
    <source>
        <dbReference type="SAM" id="MobiDB-lite"/>
    </source>
</evidence>
<comment type="caution">
    <text evidence="2">The sequence shown here is derived from an EMBL/GenBank/DDBJ whole genome shotgun (WGS) entry which is preliminary data.</text>
</comment>
<accession>A0A9J6FZP1</accession>
<dbReference type="VEuPathDB" id="VectorBase:HLOH_047225"/>
<dbReference type="EMBL" id="JABSTR010000005">
    <property type="protein sequence ID" value="KAH9371622.1"/>
    <property type="molecule type" value="Genomic_DNA"/>
</dbReference>
<gene>
    <name evidence="2" type="ORF">HPB48_019950</name>
</gene>
<evidence type="ECO:0000313" key="3">
    <source>
        <dbReference type="Proteomes" id="UP000821853"/>
    </source>
</evidence>
<feature type="region of interest" description="Disordered" evidence="1">
    <location>
        <begin position="47"/>
        <end position="66"/>
    </location>
</feature>
<reference evidence="2 3" key="1">
    <citation type="journal article" date="2020" name="Cell">
        <title>Large-Scale Comparative Analyses of Tick Genomes Elucidate Their Genetic Diversity and Vector Capacities.</title>
        <authorList>
            <consortium name="Tick Genome and Microbiome Consortium (TIGMIC)"/>
            <person name="Jia N."/>
            <person name="Wang J."/>
            <person name="Shi W."/>
            <person name="Du L."/>
            <person name="Sun Y."/>
            <person name="Zhan W."/>
            <person name="Jiang J.F."/>
            <person name="Wang Q."/>
            <person name="Zhang B."/>
            <person name="Ji P."/>
            <person name="Bell-Sakyi L."/>
            <person name="Cui X.M."/>
            <person name="Yuan T.T."/>
            <person name="Jiang B.G."/>
            <person name="Yang W.F."/>
            <person name="Lam T.T."/>
            <person name="Chang Q.C."/>
            <person name="Ding S.J."/>
            <person name="Wang X.J."/>
            <person name="Zhu J.G."/>
            <person name="Ruan X.D."/>
            <person name="Zhao L."/>
            <person name="Wei J.T."/>
            <person name="Ye R.Z."/>
            <person name="Que T.C."/>
            <person name="Du C.H."/>
            <person name="Zhou Y.H."/>
            <person name="Cheng J.X."/>
            <person name="Dai P.F."/>
            <person name="Guo W.B."/>
            <person name="Han X.H."/>
            <person name="Huang E.J."/>
            <person name="Li L.F."/>
            <person name="Wei W."/>
            <person name="Gao Y.C."/>
            <person name="Liu J.Z."/>
            <person name="Shao H.Z."/>
            <person name="Wang X."/>
            <person name="Wang C.C."/>
            <person name="Yang T.C."/>
            <person name="Huo Q.B."/>
            <person name="Li W."/>
            <person name="Chen H.Y."/>
            <person name="Chen S.E."/>
            <person name="Zhou L.G."/>
            <person name="Ni X.B."/>
            <person name="Tian J.H."/>
            <person name="Sheng Y."/>
            <person name="Liu T."/>
            <person name="Pan Y.S."/>
            <person name="Xia L.Y."/>
            <person name="Li J."/>
            <person name="Zhao F."/>
            <person name="Cao W.C."/>
        </authorList>
    </citation>
    <scope>NUCLEOTIDE SEQUENCE [LARGE SCALE GENOMIC DNA]</scope>
    <source>
        <strain evidence="2">HaeL-2018</strain>
    </source>
</reference>
<dbReference type="Proteomes" id="UP000821853">
    <property type="component" value="Chromosome 3"/>
</dbReference>
<organism evidence="2 3">
    <name type="scientific">Haemaphysalis longicornis</name>
    <name type="common">Bush tick</name>
    <dbReference type="NCBI Taxonomy" id="44386"/>
    <lineage>
        <taxon>Eukaryota</taxon>
        <taxon>Metazoa</taxon>
        <taxon>Ecdysozoa</taxon>
        <taxon>Arthropoda</taxon>
        <taxon>Chelicerata</taxon>
        <taxon>Arachnida</taxon>
        <taxon>Acari</taxon>
        <taxon>Parasitiformes</taxon>
        <taxon>Ixodida</taxon>
        <taxon>Ixodoidea</taxon>
        <taxon>Ixodidae</taxon>
        <taxon>Haemaphysalinae</taxon>
        <taxon>Haemaphysalis</taxon>
    </lineage>
</organism>
<keyword evidence="3" id="KW-1185">Reference proteome</keyword>